<comment type="caution">
    <text evidence="1">The sequence shown here is derived from an EMBL/GenBank/DDBJ whole genome shotgun (WGS) entry which is preliminary data.</text>
</comment>
<dbReference type="RefSeq" id="WP_320322153.1">
    <property type="nucleotide sequence ID" value="NZ_JAVIIP010000036.1"/>
</dbReference>
<dbReference type="EMBL" id="JAVIIP010000036">
    <property type="protein sequence ID" value="MDX8541979.1"/>
    <property type="molecule type" value="Genomic_DNA"/>
</dbReference>
<name>A0ABU5AXF5_9HYPH</name>
<keyword evidence="2" id="KW-1185">Reference proteome</keyword>
<proteinExistence type="predicted"/>
<dbReference type="Proteomes" id="UP001276564">
    <property type="component" value="Unassembled WGS sequence"/>
</dbReference>
<protein>
    <submittedName>
        <fullName evidence="1">Uncharacterized protein</fullName>
    </submittedName>
</protein>
<accession>A0ABU5AXF5</accession>
<gene>
    <name evidence="1" type="ORF">RFM23_30735</name>
</gene>
<evidence type="ECO:0000313" key="1">
    <source>
        <dbReference type="EMBL" id="MDX8541979.1"/>
    </source>
</evidence>
<sequence length="50" mass="5822">MAAARIDVGILVECVYGRRRKMPARMPSGLWWHPAPPFYFKQPTEDGVYR</sequence>
<organism evidence="1 2">
    <name type="scientific">Mesorhizobium abyssinicae</name>
    <dbReference type="NCBI Taxonomy" id="1209958"/>
    <lineage>
        <taxon>Bacteria</taxon>
        <taxon>Pseudomonadati</taxon>
        <taxon>Pseudomonadota</taxon>
        <taxon>Alphaproteobacteria</taxon>
        <taxon>Hyphomicrobiales</taxon>
        <taxon>Phyllobacteriaceae</taxon>
        <taxon>Mesorhizobium</taxon>
    </lineage>
</organism>
<evidence type="ECO:0000313" key="2">
    <source>
        <dbReference type="Proteomes" id="UP001276564"/>
    </source>
</evidence>
<reference evidence="1 2" key="1">
    <citation type="submission" date="2023-08" db="EMBL/GenBank/DDBJ databases">
        <title>Implementing the SeqCode for naming new Mesorhizobium species isolated from Vachellia karroo root nodules.</title>
        <authorList>
            <person name="Van Lill M."/>
        </authorList>
    </citation>
    <scope>NUCLEOTIDE SEQUENCE [LARGE SCALE GENOMIC DNA]</scope>
    <source>
        <strain evidence="1 2">VK4B</strain>
    </source>
</reference>